<dbReference type="InterPro" id="IPR037518">
    <property type="entry name" value="MPN"/>
</dbReference>
<keyword evidence="5" id="KW-0482">Metalloprotease</keyword>
<evidence type="ECO:0000256" key="2">
    <source>
        <dbReference type="ARBA" id="ARBA00022723"/>
    </source>
</evidence>
<dbReference type="PROSITE" id="PS50249">
    <property type="entry name" value="MPN"/>
    <property type="match status" value="1"/>
</dbReference>
<sequence>MNAISTFSAPLRTIDAEATARALFAGIANLANEVAMFAYLDPEWRLLALRTVPSDRVDSIDVPVRTIVGDALAFDAAGVVMAHNHPGGDPNPSEADRVLTRKIARALDGVGVRLIDHLVLAGAETTSFRRSGLL</sequence>
<accession>A0ABT9A7C2</accession>
<proteinExistence type="predicted"/>
<keyword evidence="3" id="KW-0378">Hydrolase</keyword>
<protein>
    <submittedName>
        <fullName evidence="7">JAB domain-containing protein</fullName>
    </submittedName>
</protein>
<dbReference type="Pfam" id="PF04002">
    <property type="entry name" value="RadC"/>
    <property type="match status" value="1"/>
</dbReference>
<name>A0ABT9A7C2_9SPHN</name>
<gene>
    <name evidence="7" type="ORF">Q5H94_20160</name>
</gene>
<dbReference type="EMBL" id="JAUQSZ010000018">
    <property type="protein sequence ID" value="MDO7844657.1"/>
    <property type="molecule type" value="Genomic_DNA"/>
</dbReference>
<feature type="domain" description="MPN" evidence="6">
    <location>
        <begin position="12"/>
        <end position="134"/>
    </location>
</feature>
<comment type="caution">
    <text evidence="7">The sequence shown here is derived from an EMBL/GenBank/DDBJ whole genome shotgun (WGS) entry which is preliminary data.</text>
</comment>
<reference evidence="7" key="1">
    <citation type="submission" date="2023-07" db="EMBL/GenBank/DDBJ databases">
        <authorList>
            <person name="Kim M.K."/>
        </authorList>
    </citation>
    <scope>NUCLEOTIDE SEQUENCE</scope>
    <source>
        <strain evidence="7">CA1-15</strain>
    </source>
</reference>
<evidence type="ECO:0000256" key="1">
    <source>
        <dbReference type="ARBA" id="ARBA00022670"/>
    </source>
</evidence>
<dbReference type="InterPro" id="IPR025657">
    <property type="entry name" value="RadC_JAB"/>
</dbReference>
<evidence type="ECO:0000256" key="4">
    <source>
        <dbReference type="ARBA" id="ARBA00022833"/>
    </source>
</evidence>
<evidence type="ECO:0000259" key="6">
    <source>
        <dbReference type="PROSITE" id="PS50249"/>
    </source>
</evidence>
<dbReference type="PANTHER" id="PTHR30471:SF3">
    <property type="entry name" value="UPF0758 PROTEIN YEES-RELATED"/>
    <property type="match status" value="1"/>
</dbReference>
<dbReference type="PANTHER" id="PTHR30471">
    <property type="entry name" value="DNA REPAIR PROTEIN RADC"/>
    <property type="match status" value="1"/>
</dbReference>
<evidence type="ECO:0000256" key="3">
    <source>
        <dbReference type="ARBA" id="ARBA00022801"/>
    </source>
</evidence>
<dbReference type="Proteomes" id="UP001176468">
    <property type="component" value="Unassembled WGS sequence"/>
</dbReference>
<keyword evidence="1" id="KW-0645">Protease</keyword>
<dbReference type="Gene3D" id="3.40.140.10">
    <property type="entry name" value="Cytidine Deaminase, domain 2"/>
    <property type="match status" value="1"/>
</dbReference>
<evidence type="ECO:0000313" key="8">
    <source>
        <dbReference type="Proteomes" id="UP001176468"/>
    </source>
</evidence>
<keyword evidence="2" id="KW-0479">Metal-binding</keyword>
<dbReference type="RefSeq" id="WP_304563053.1">
    <property type="nucleotide sequence ID" value="NZ_JAUQSZ010000018.1"/>
</dbReference>
<evidence type="ECO:0000256" key="5">
    <source>
        <dbReference type="ARBA" id="ARBA00023049"/>
    </source>
</evidence>
<keyword evidence="8" id="KW-1185">Reference proteome</keyword>
<evidence type="ECO:0000313" key="7">
    <source>
        <dbReference type="EMBL" id="MDO7844657.1"/>
    </source>
</evidence>
<dbReference type="InterPro" id="IPR001405">
    <property type="entry name" value="UPF0758"/>
</dbReference>
<organism evidence="7 8">
    <name type="scientific">Sphingomonas immobilis</name>
    <dbReference type="NCBI Taxonomy" id="3063997"/>
    <lineage>
        <taxon>Bacteria</taxon>
        <taxon>Pseudomonadati</taxon>
        <taxon>Pseudomonadota</taxon>
        <taxon>Alphaproteobacteria</taxon>
        <taxon>Sphingomonadales</taxon>
        <taxon>Sphingomonadaceae</taxon>
        <taxon>Sphingomonas</taxon>
    </lineage>
</organism>
<keyword evidence="4" id="KW-0862">Zinc</keyword>